<keyword evidence="9" id="KW-1185">Reference proteome</keyword>
<dbReference type="CDD" id="cd07042">
    <property type="entry name" value="STAS_SulP_like_sulfate_transporter"/>
    <property type="match status" value="1"/>
</dbReference>
<proteinExistence type="predicted"/>
<feature type="transmembrane region" description="Helical" evidence="6">
    <location>
        <begin position="478"/>
        <end position="506"/>
    </location>
</feature>
<dbReference type="STRING" id="341454.A0A4S2MRJ6"/>
<feature type="region of interest" description="Disordered" evidence="5">
    <location>
        <begin position="535"/>
        <end position="564"/>
    </location>
</feature>
<feature type="region of interest" description="Disordered" evidence="5">
    <location>
        <begin position="615"/>
        <end position="662"/>
    </location>
</feature>
<dbReference type="InterPro" id="IPR011547">
    <property type="entry name" value="SLC26A/SulP_dom"/>
</dbReference>
<dbReference type="Pfam" id="PF00916">
    <property type="entry name" value="Sulfate_transp"/>
    <property type="match status" value="1"/>
</dbReference>
<feature type="transmembrane region" description="Helical" evidence="6">
    <location>
        <begin position="343"/>
        <end position="361"/>
    </location>
</feature>
<feature type="domain" description="STAS" evidence="7">
    <location>
        <begin position="572"/>
        <end position="736"/>
    </location>
</feature>
<dbReference type="InParanoid" id="A0A4S2MRJ6"/>
<feature type="compositionally biased region" description="Pro residues" evidence="5">
    <location>
        <begin position="28"/>
        <end position="37"/>
    </location>
</feature>
<evidence type="ECO:0000259" key="7">
    <source>
        <dbReference type="PROSITE" id="PS50801"/>
    </source>
</evidence>
<dbReference type="PANTHER" id="PTHR11814">
    <property type="entry name" value="SULFATE TRANSPORTER"/>
    <property type="match status" value="1"/>
</dbReference>
<dbReference type="EMBL" id="ML220140">
    <property type="protein sequence ID" value="TGZ78589.1"/>
    <property type="molecule type" value="Genomic_DNA"/>
</dbReference>
<dbReference type="InterPro" id="IPR002645">
    <property type="entry name" value="STAS_dom"/>
</dbReference>
<keyword evidence="2 6" id="KW-0812">Transmembrane</keyword>
<protein>
    <recommendedName>
        <fullName evidence="7">STAS domain-containing protein</fullName>
    </recommendedName>
</protein>
<dbReference type="GO" id="GO:0016020">
    <property type="term" value="C:membrane"/>
    <property type="evidence" value="ECO:0007669"/>
    <property type="project" value="UniProtKB-SubCell"/>
</dbReference>
<evidence type="ECO:0000256" key="1">
    <source>
        <dbReference type="ARBA" id="ARBA00004141"/>
    </source>
</evidence>
<dbReference type="InterPro" id="IPR001902">
    <property type="entry name" value="SLC26A/SulP_fam"/>
</dbReference>
<feature type="region of interest" description="Disordered" evidence="5">
    <location>
        <begin position="1"/>
        <end position="44"/>
    </location>
</feature>
<dbReference type="InterPro" id="IPR036513">
    <property type="entry name" value="STAS_dom_sf"/>
</dbReference>
<dbReference type="AlphaFoldDB" id="A0A4S2MRJ6"/>
<gene>
    <name evidence="8" type="ORF">EX30DRAFT_359787</name>
</gene>
<evidence type="ECO:0000313" key="8">
    <source>
        <dbReference type="EMBL" id="TGZ78589.1"/>
    </source>
</evidence>
<keyword evidence="4 6" id="KW-0472">Membrane</keyword>
<organism evidence="8 9">
    <name type="scientific">Ascodesmis nigricans</name>
    <dbReference type="NCBI Taxonomy" id="341454"/>
    <lineage>
        <taxon>Eukaryota</taxon>
        <taxon>Fungi</taxon>
        <taxon>Dikarya</taxon>
        <taxon>Ascomycota</taxon>
        <taxon>Pezizomycotina</taxon>
        <taxon>Pezizomycetes</taxon>
        <taxon>Pezizales</taxon>
        <taxon>Ascodesmidaceae</taxon>
        <taxon>Ascodesmis</taxon>
    </lineage>
</organism>
<feature type="compositionally biased region" description="Low complexity" evidence="5">
    <location>
        <begin position="535"/>
        <end position="544"/>
    </location>
</feature>
<evidence type="ECO:0000313" key="9">
    <source>
        <dbReference type="Proteomes" id="UP000298138"/>
    </source>
</evidence>
<evidence type="ECO:0000256" key="5">
    <source>
        <dbReference type="SAM" id="MobiDB-lite"/>
    </source>
</evidence>
<feature type="transmembrane region" description="Helical" evidence="6">
    <location>
        <begin position="171"/>
        <end position="189"/>
    </location>
</feature>
<comment type="subcellular location">
    <subcellularLocation>
        <location evidence="1">Membrane</location>
        <topology evidence="1">Multi-pass membrane protein</topology>
    </subcellularLocation>
</comment>
<evidence type="ECO:0000256" key="4">
    <source>
        <dbReference type="ARBA" id="ARBA00023136"/>
    </source>
</evidence>
<evidence type="ECO:0000256" key="3">
    <source>
        <dbReference type="ARBA" id="ARBA00022989"/>
    </source>
</evidence>
<dbReference type="Proteomes" id="UP000298138">
    <property type="component" value="Unassembled WGS sequence"/>
</dbReference>
<dbReference type="GO" id="GO:0055085">
    <property type="term" value="P:transmembrane transport"/>
    <property type="evidence" value="ECO:0007669"/>
    <property type="project" value="InterPro"/>
</dbReference>
<dbReference type="Pfam" id="PF01740">
    <property type="entry name" value="STAS"/>
    <property type="match status" value="1"/>
</dbReference>
<feature type="transmembrane region" description="Helical" evidence="6">
    <location>
        <begin position="201"/>
        <end position="220"/>
    </location>
</feature>
<dbReference type="Gene3D" id="3.30.750.24">
    <property type="entry name" value="STAS domain"/>
    <property type="match status" value="1"/>
</dbReference>
<keyword evidence="3 6" id="KW-1133">Transmembrane helix</keyword>
<dbReference type="SUPFAM" id="SSF52091">
    <property type="entry name" value="SpoIIaa-like"/>
    <property type="match status" value="1"/>
</dbReference>
<feature type="compositionally biased region" description="Polar residues" evidence="5">
    <location>
        <begin position="15"/>
        <end position="25"/>
    </location>
</feature>
<accession>A0A4S2MRJ6</accession>
<feature type="transmembrane region" description="Helical" evidence="6">
    <location>
        <begin position="255"/>
        <end position="274"/>
    </location>
</feature>
<feature type="transmembrane region" description="Helical" evidence="6">
    <location>
        <begin position="422"/>
        <end position="442"/>
    </location>
</feature>
<evidence type="ECO:0000256" key="6">
    <source>
        <dbReference type="SAM" id="Phobius"/>
    </source>
</evidence>
<name>A0A4S2MRJ6_9PEZI</name>
<evidence type="ECO:0000256" key="2">
    <source>
        <dbReference type="ARBA" id="ARBA00022692"/>
    </source>
</evidence>
<dbReference type="FunCoup" id="A0A4S2MRJ6">
    <property type="interactions" value="272"/>
</dbReference>
<sequence>MSAASSPGERAPLLTPQSHDNNGTFSPPRSPNPPPHKPTWLSRATTTTRLATTLGVERPWLMYLSYYIPVLSWSRSYRLSYLPGDITAGITVASMYIPMALSLSANLAHLPPIHGLYGFAIQPVVYALLGSSPTMVVGPEAAGSLLMGAAIRGVRGPAFDDGEGDGESERLAGVITFLTGLFALVAGGMRLGFLDSVMSKPLLRGFISGVGFVILVDQLLPELGLSHLASEAKITRASTLTKLLWLSHNLQHTHLLTLLISLTTLSTILLLRFLHPRFPALRYLPDRLLLVLLSLLLTRHFSWDQSGVEILGAVSTPGGKPFRVISPISISHLTHVKAATSSAFLISVLGFFESVIAAKALSSSSSSSTTTSSTTVSTNRELIALGTSNLLGGCFMALPSFGGYGRSKINLSTGARTQVSSLVLALCTILCIYFLLPAFYYLPKAVLSAMISAVAVALLEEAPGDVGFFWGIGARGELGVMAAVFAATVVWSLEMGIALGVGVSLIQVLRAAATARIQIVQRDVEAAKWQAVVASSSPDSSSPGSDDEGEGDGGSGSITNNDTAAAGVGNVETADDAEDPQTLILTLSSPLSFANANDLAHRLWRLERYGDLHSHPSLPPRSSLRERHSPSSPLHHSRGPSPTPAREGGSRELTPPPLPPRTRTIIFDLTPVPHIDGTASLLIRDMVRGYRDRGVRVLFVGAREKVWRRLVRAGVVGEGEVGRERFDDVESAVRAAEGC</sequence>
<feature type="transmembrane region" description="Helical" evidence="6">
    <location>
        <begin position="81"/>
        <end position="101"/>
    </location>
</feature>
<reference evidence="8 9" key="1">
    <citation type="submission" date="2019-04" db="EMBL/GenBank/DDBJ databases">
        <title>Comparative genomics and transcriptomics to analyze fruiting body development in filamentous ascomycetes.</title>
        <authorList>
            <consortium name="DOE Joint Genome Institute"/>
            <person name="Lutkenhaus R."/>
            <person name="Traeger S."/>
            <person name="Breuer J."/>
            <person name="Kuo A."/>
            <person name="Lipzen A."/>
            <person name="Pangilinan J."/>
            <person name="Dilworth D."/>
            <person name="Sandor L."/>
            <person name="Poggeler S."/>
            <person name="Barry K."/>
            <person name="Grigoriev I.V."/>
            <person name="Nowrousian M."/>
        </authorList>
    </citation>
    <scope>NUCLEOTIDE SEQUENCE [LARGE SCALE GENOMIC DNA]</scope>
    <source>
        <strain evidence="8 9">CBS 389.68</strain>
    </source>
</reference>
<feature type="transmembrane region" description="Helical" evidence="6">
    <location>
        <begin position="382"/>
        <end position="402"/>
    </location>
</feature>
<dbReference type="PROSITE" id="PS50801">
    <property type="entry name" value="STAS"/>
    <property type="match status" value="1"/>
</dbReference>
<dbReference type="OrthoDB" id="427213at2759"/>